<evidence type="ECO:0000313" key="2">
    <source>
        <dbReference type="Proteomes" id="UP000001941"/>
    </source>
</evidence>
<gene>
    <name evidence="1" type="ordered locus">Mhun_2487</name>
</gene>
<reference evidence="2" key="1">
    <citation type="journal article" date="2016" name="Stand. Genomic Sci.">
        <title>Complete genome sequence of Methanospirillum hungatei type strain JF1.</title>
        <authorList>
            <person name="Gunsalus R.P."/>
            <person name="Cook L.E."/>
            <person name="Crable B."/>
            <person name="Rohlin L."/>
            <person name="McDonald E."/>
            <person name="Mouttaki H."/>
            <person name="Sieber J.R."/>
            <person name="Poweleit N."/>
            <person name="Zhou H."/>
            <person name="Lapidus A.L."/>
            <person name="Daligault H.E."/>
            <person name="Land M."/>
            <person name="Gilna P."/>
            <person name="Ivanova N."/>
            <person name="Kyrpides N."/>
            <person name="Culley D.E."/>
            <person name="McInerney M.J."/>
        </authorList>
    </citation>
    <scope>NUCLEOTIDE SEQUENCE [LARGE SCALE GENOMIC DNA]</scope>
    <source>
        <strain evidence="2">ATCC 27890 / DSM 864 / NBRC 100397 / JF-1</strain>
    </source>
</reference>
<dbReference type="InParanoid" id="Q2FU51"/>
<dbReference type="EnsemblBacteria" id="ABD42187">
    <property type="protein sequence ID" value="ABD42187"/>
    <property type="gene ID" value="Mhun_2487"/>
</dbReference>
<dbReference type="HOGENOM" id="CLU_134817_0_0_2"/>
<dbReference type="AlphaFoldDB" id="Q2FU51"/>
<evidence type="ECO:0008006" key="3">
    <source>
        <dbReference type="Google" id="ProtNLM"/>
    </source>
</evidence>
<dbReference type="EMBL" id="CP000254">
    <property type="protein sequence ID" value="ABD42187.1"/>
    <property type="molecule type" value="Genomic_DNA"/>
</dbReference>
<organism evidence="1 2">
    <name type="scientific">Methanospirillum hungatei JF-1 (strain ATCC 27890 / DSM 864 / NBRC 100397 / JF-1)</name>
    <dbReference type="NCBI Taxonomy" id="323259"/>
    <lineage>
        <taxon>Archaea</taxon>
        <taxon>Methanobacteriati</taxon>
        <taxon>Methanobacteriota</taxon>
        <taxon>Stenosarchaea group</taxon>
        <taxon>Methanomicrobia</taxon>
        <taxon>Methanomicrobiales</taxon>
        <taxon>Methanospirillaceae</taxon>
        <taxon>Methanospirillum</taxon>
    </lineage>
</organism>
<dbReference type="OrthoDB" id="146786at2157"/>
<dbReference type="Pfam" id="PF09999">
    <property type="entry name" value="DUF2240"/>
    <property type="match status" value="1"/>
</dbReference>
<dbReference type="RefSeq" id="WP_011449445.1">
    <property type="nucleotide sequence ID" value="NC_007796.1"/>
</dbReference>
<name>Q2FU51_METHJ</name>
<accession>Q2FU51</accession>
<evidence type="ECO:0000313" key="1">
    <source>
        <dbReference type="EMBL" id="ABD42187.1"/>
    </source>
</evidence>
<dbReference type="KEGG" id="mhu:Mhun_2487"/>
<proteinExistence type="predicted"/>
<dbReference type="InterPro" id="IPR018716">
    <property type="entry name" value="DUF2240"/>
</dbReference>
<dbReference type="eggNOG" id="arCOG04418">
    <property type="taxonomic scope" value="Archaea"/>
</dbReference>
<sequence>MTLKTALAAPFYHSRAQKLGKSELIYYYAFDRRWMDREQVDLLIHRGVEQHLLGTDGEMYYPLFDLAEVQIPIGYKPSSSIFDAHDPFEQLLDRITSHTRKEPEEIIARMNQVITEDFDGNIRPEAALVIVAKRNHIPVADLLDPLKQVLLKKD</sequence>
<keyword evidence="2" id="KW-1185">Reference proteome</keyword>
<dbReference type="GeneID" id="3924792"/>
<dbReference type="Proteomes" id="UP000001941">
    <property type="component" value="Chromosome"/>
</dbReference>
<protein>
    <recommendedName>
        <fullName evidence="3">DUF2240 family protein</fullName>
    </recommendedName>
</protein>